<accession>A0A9X3HWY4</accession>
<dbReference type="PANTHER" id="PTHR19328:SF75">
    <property type="entry name" value="ALDOSE SUGAR DEHYDROGENASE YLII"/>
    <property type="match status" value="1"/>
</dbReference>
<feature type="domain" description="Glucose/Sorbosone dehydrogenase" evidence="1">
    <location>
        <begin position="38"/>
        <end position="356"/>
    </location>
</feature>
<evidence type="ECO:0000313" key="2">
    <source>
        <dbReference type="EMBL" id="MCW8346759.1"/>
    </source>
</evidence>
<dbReference type="PANTHER" id="PTHR19328">
    <property type="entry name" value="HEDGEHOG-INTERACTING PROTEIN"/>
    <property type="match status" value="1"/>
</dbReference>
<protein>
    <submittedName>
        <fullName evidence="2">PQQ-dependent sugar dehydrogenase</fullName>
    </submittedName>
</protein>
<reference evidence="2" key="1">
    <citation type="submission" date="2022-02" db="EMBL/GenBank/DDBJ databases">
        <title>Vibrio sp. nov, a new bacterium isolated from seawater.</title>
        <authorList>
            <person name="Yuan Y."/>
        </authorList>
    </citation>
    <scope>NUCLEOTIDE SEQUENCE</scope>
    <source>
        <strain evidence="2">ZSDZ65</strain>
    </source>
</reference>
<dbReference type="EMBL" id="JAKRRY010000014">
    <property type="protein sequence ID" value="MCW8346759.1"/>
    <property type="molecule type" value="Genomic_DNA"/>
</dbReference>
<dbReference type="InterPro" id="IPR011042">
    <property type="entry name" value="6-blade_b-propeller_TolB-like"/>
</dbReference>
<dbReference type="Gene3D" id="2.120.10.30">
    <property type="entry name" value="TolB, C-terminal domain"/>
    <property type="match status" value="1"/>
</dbReference>
<keyword evidence="3" id="KW-1185">Reference proteome</keyword>
<dbReference type="InterPro" id="IPR012938">
    <property type="entry name" value="Glc/Sorbosone_DH"/>
</dbReference>
<evidence type="ECO:0000259" key="1">
    <source>
        <dbReference type="Pfam" id="PF07995"/>
    </source>
</evidence>
<sequence>MKTNILIIIGLFAMAVSSVYSKEFESSQYKKVAQLSGVPWGIESISADQLLITLRDGRIVTLTANTGKVKPVSGLPTVYSGGQGGLMDVVKNPQKNNEYFFTYAKPNAQGDGGSPTLAKATLVQNSLNDWQDIFTSNVVVTTGRHFGSRLAIQDDFVFMTIGDAGVRKNGQDTTTHAGTIIRLNLDGSIPKSNPFIANDNFQPEIYSYGHRNPQGIAYHPRTQQLWAIEHGPRGGDELNLIEKGQNYGWPITSHGKEYWGPVSVGEATEKEGISAPKKVYIPSIAPSSLYIYPSQTFPRLEGKLLIGALKLTHINLLDVNQIGQVLEERRYYETLNERIRDITSDTQGALWFTTDSGGIYTITRSNNVK</sequence>
<gene>
    <name evidence="2" type="ORF">MD535_12210</name>
</gene>
<dbReference type="InterPro" id="IPR011041">
    <property type="entry name" value="Quinoprot_gluc/sorb_DH_b-prop"/>
</dbReference>
<dbReference type="SUPFAM" id="SSF50952">
    <property type="entry name" value="Soluble quinoprotein glucose dehydrogenase"/>
    <property type="match status" value="1"/>
</dbReference>
<evidence type="ECO:0000313" key="3">
    <source>
        <dbReference type="Proteomes" id="UP001155587"/>
    </source>
</evidence>
<proteinExistence type="predicted"/>
<dbReference type="Pfam" id="PF07995">
    <property type="entry name" value="GSDH"/>
    <property type="match status" value="1"/>
</dbReference>
<dbReference type="Proteomes" id="UP001155587">
    <property type="component" value="Unassembled WGS sequence"/>
</dbReference>
<comment type="caution">
    <text evidence="2">The sequence shown here is derived from an EMBL/GenBank/DDBJ whole genome shotgun (WGS) entry which is preliminary data.</text>
</comment>
<dbReference type="RefSeq" id="WP_265675297.1">
    <property type="nucleotide sequence ID" value="NZ_JAKRRY010000014.1"/>
</dbReference>
<organism evidence="2 3">
    <name type="scientific">Vibrio qingdaonensis</name>
    <dbReference type="NCBI Taxonomy" id="2829491"/>
    <lineage>
        <taxon>Bacteria</taxon>
        <taxon>Pseudomonadati</taxon>
        <taxon>Pseudomonadota</taxon>
        <taxon>Gammaproteobacteria</taxon>
        <taxon>Vibrionales</taxon>
        <taxon>Vibrionaceae</taxon>
        <taxon>Vibrio</taxon>
    </lineage>
</organism>
<name>A0A9X3HWY4_9VIBR</name>
<dbReference type="AlphaFoldDB" id="A0A9X3HWY4"/>